<accession>A0AAV8V9W7</accession>
<keyword evidence="8" id="KW-1185">Reference proteome</keyword>
<dbReference type="InterPro" id="IPR000719">
    <property type="entry name" value="Prot_kinase_dom"/>
</dbReference>
<dbReference type="Gene3D" id="1.10.510.10">
    <property type="entry name" value="Transferase(Phosphotransferase) domain 1"/>
    <property type="match status" value="2"/>
</dbReference>
<dbReference type="Pfam" id="PF00069">
    <property type="entry name" value="Pkinase"/>
    <property type="match status" value="1"/>
</dbReference>
<evidence type="ECO:0000313" key="8">
    <source>
        <dbReference type="Proteomes" id="UP001159042"/>
    </source>
</evidence>
<evidence type="ECO:0000256" key="4">
    <source>
        <dbReference type="ARBA" id="ARBA00022777"/>
    </source>
</evidence>
<keyword evidence="4" id="KW-0418">Kinase</keyword>
<gene>
    <name evidence="7" type="ORF">NQ315_017404</name>
</gene>
<name>A0AAV8V9W7_9CUCU</name>
<sequence length="111" mass="12929">MYRDLKSENILINKEGHIQLIDFGLSIKTEKIAFGKIDLSKISDQSLSDLIDKLLQKDLRMRIGSKNGLIDVMNHPFFKDINWEDVRNFRNVPPFDTREEKLQCLLIGKNP</sequence>
<dbReference type="SUPFAM" id="SSF56112">
    <property type="entry name" value="Protein kinase-like (PK-like)"/>
    <property type="match status" value="1"/>
</dbReference>
<dbReference type="AlphaFoldDB" id="A0AAV8V9W7"/>
<evidence type="ECO:0000256" key="2">
    <source>
        <dbReference type="ARBA" id="ARBA00022679"/>
    </source>
</evidence>
<keyword evidence="2" id="KW-0808">Transferase</keyword>
<evidence type="ECO:0000256" key="3">
    <source>
        <dbReference type="ARBA" id="ARBA00022741"/>
    </source>
</evidence>
<keyword evidence="3" id="KW-0547">Nucleotide-binding</keyword>
<evidence type="ECO:0000313" key="7">
    <source>
        <dbReference type="EMBL" id="KAJ8910959.1"/>
    </source>
</evidence>
<dbReference type="PROSITE" id="PS50011">
    <property type="entry name" value="PROTEIN_KINASE_DOM"/>
    <property type="match status" value="1"/>
</dbReference>
<dbReference type="GO" id="GO:0005524">
    <property type="term" value="F:ATP binding"/>
    <property type="evidence" value="ECO:0007669"/>
    <property type="project" value="UniProtKB-KW"/>
</dbReference>
<dbReference type="GO" id="GO:0004674">
    <property type="term" value="F:protein serine/threonine kinase activity"/>
    <property type="evidence" value="ECO:0007669"/>
    <property type="project" value="UniProtKB-KW"/>
</dbReference>
<protein>
    <recommendedName>
        <fullName evidence="6">Protein kinase domain-containing protein</fullName>
    </recommendedName>
</protein>
<dbReference type="InterPro" id="IPR011009">
    <property type="entry name" value="Kinase-like_dom_sf"/>
</dbReference>
<dbReference type="Proteomes" id="UP001159042">
    <property type="component" value="Unassembled WGS sequence"/>
</dbReference>
<dbReference type="PANTHER" id="PTHR24351">
    <property type="entry name" value="RIBOSOMAL PROTEIN S6 KINASE"/>
    <property type="match status" value="1"/>
</dbReference>
<feature type="domain" description="Protein kinase" evidence="6">
    <location>
        <begin position="1"/>
        <end position="111"/>
    </location>
</feature>
<dbReference type="EMBL" id="JANEYG010000230">
    <property type="protein sequence ID" value="KAJ8910959.1"/>
    <property type="molecule type" value="Genomic_DNA"/>
</dbReference>
<evidence type="ECO:0000256" key="5">
    <source>
        <dbReference type="ARBA" id="ARBA00022840"/>
    </source>
</evidence>
<proteinExistence type="predicted"/>
<evidence type="ECO:0000256" key="1">
    <source>
        <dbReference type="ARBA" id="ARBA00022527"/>
    </source>
</evidence>
<keyword evidence="1" id="KW-0723">Serine/threonine-protein kinase</keyword>
<reference evidence="7 8" key="1">
    <citation type="journal article" date="2023" name="Insect Mol. Biol.">
        <title>Genome sequencing provides insights into the evolution of gene families encoding plant cell wall-degrading enzymes in longhorned beetles.</title>
        <authorList>
            <person name="Shin N.R."/>
            <person name="Okamura Y."/>
            <person name="Kirsch R."/>
            <person name="Pauchet Y."/>
        </authorList>
    </citation>
    <scope>NUCLEOTIDE SEQUENCE [LARGE SCALE GENOMIC DNA]</scope>
    <source>
        <strain evidence="7">EAD_L_NR</strain>
    </source>
</reference>
<organism evidence="7 8">
    <name type="scientific">Exocentrus adspersus</name>
    <dbReference type="NCBI Taxonomy" id="1586481"/>
    <lineage>
        <taxon>Eukaryota</taxon>
        <taxon>Metazoa</taxon>
        <taxon>Ecdysozoa</taxon>
        <taxon>Arthropoda</taxon>
        <taxon>Hexapoda</taxon>
        <taxon>Insecta</taxon>
        <taxon>Pterygota</taxon>
        <taxon>Neoptera</taxon>
        <taxon>Endopterygota</taxon>
        <taxon>Coleoptera</taxon>
        <taxon>Polyphaga</taxon>
        <taxon>Cucujiformia</taxon>
        <taxon>Chrysomeloidea</taxon>
        <taxon>Cerambycidae</taxon>
        <taxon>Lamiinae</taxon>
        <taxon>Acanthocinini</taxon>
        <taxon>Exocentrus</taxon>
    </lineage>
</organism>
<keyword evidence="5" id="KW-0067">ATP-binding</keyword>
<comment type="caution">
    <text evidence="7">The sequence shown here is derived from an EMBL/GenBank/DDBJ whole genome shotgun (WGS) entry which is preliminary data.</text>
</comment>
<evidence type="ECO:0000259" key="6">
    <source>
        <dbReference type="PROSITE" id="PS50011"/>
    </source>
</evidence>